<dbReference type="PANTHER" id="PTHR12863:SF1">
    <property type="entry name" value="FATTY ACID 2-HYDROXYLASE"/>
    <property type="match status" value="1"/>
</dbReference>
<evidence type="ECO:0000256" key="2">
    <source>
        <dbReference type="ARBA" id="ARBA00004477"/>
    </source>
</evidence>
<dbReference type="PANTHER" id="PTHR12863">
    <property type="entry name" value="FATTY ACID HYDROXYLASE"/>
    <property type="match status" value="1"/>
</dbReference>
<feature type="domain" description="Fatty acid hydroxylase" evidence="15">
    <location>
        <begin position="74"/>
        <end position="208"/>
    </location>
</feature>
<comment type="subcellular location">
    <subcellularLocation>
        <location evidence="2">Endoplasmic reticulum membrane</location>
        <topology evidence="2">Multi-pass membrane protein</topology>
    </subcellularLocation>
</comment>
<keyword evidence="5" id="KW-0812">Transmembrane</keyword>
<evidence type="ECO:0000256" key="3">
    <source>
        <dbReference type="ARBA" id="ARBA00009324"/>
    </source>
</evidence>
<evidence type="ECO:0000256" key="12">
    <source>
        <dbReference type="ARBA" id="ARBA00023098"/>
    </source>
</evidence>
<organism evidence="16 17">
    <name type="scientific">Prototheca wickerhamii</name>
    <dbReference type="NCBI Taxonomy" id="3111"/>
    <lineage>
        <taxon>Eukaryota</taxon>
        <taxon>Viridiplantae</taxon>
        <taxon>Chlorophyta</taxon>
        <taxon>core chlorophytes</taxon>
        <taxon>Trebouxiophyceae</taxon>
        <taxon>Chlorellales</taxon>
        <taxon>Chlorellaceae</taxon>
        <taxon>Prototheca</taxon>
    </lineage>
</organism>
<comment type="similarity">
    <text evidence="3">Belongs to the sterol desaturase family.</text>
</comment>
<keyword evidence="4" id="KW-0444">Lipid biosynthesis</keyword>
<keyword evidence="17" id="KW-1185">Reference proteome</keyword>
<keyword evidence="12" id="KW-0443">Lipid metabolism</keyword>
<keyword evidence="9" id="KW-0862">Zinc</keyword>
<evidence type="ECO:0000256" key="13">
    <source>
        <dbReference type="ARBA" id="ARBA00023136"/>
    </source>
</evidence>
<protein>
    <recommendedName>
        <fullName evidence="15">Fatty acid hydroxylase domain-containing protein</fullName>
    </recommendedName>
</protein>
<dbReference type="EMBL" id="JASFZW010000012">
    <property type="protein sequence ID" value="KAK2075930.1"/>
    <property type="molecule type" value="Genomic_DNA"/>
</dbReference>
<evidence type="ECO:0000256" key="9">
    <source>
        <dbReference type="ARBA" id="ARBA00022833"/>
    </source>
</evidence>
<evidence type="ECO:0000313" key="16">
    <source>
        <dbReference type="EMBL" id="KAK2075930.1"/>
    </source>
</evidence>
<comment type="caution">
    <text evidence="16">The sequence shown here is derived from an EMBL/GenBank/DDBJ whole genome shotgun (WGS) entry which is preliminary data.</text>
</comment>
<reference evidence="16" key="1">
    <citation type="submission" date="2021-01" db="EMBL/GenBank/DDBJ databases">
        <authorList>
            <person name="Eckstrom K.M.E."/>
        </authorList>
    </citation>
    <scope>NUCLEOTIDE SEQUENCE</scope>
    <source>
        <strain evidence="16">UVCC 0001</strain>
    </source>
</reference>
<dbReference type="Pfam" id="PF04116">
    <property type="entry name" value="FA_hydroxylase"/>
    <property type="match status" value="1"/>
</dbReference>
<evidence type="ECO:0000256" key="14">
    <source>
        <dbReference type="ARBA" id="ARBA00023160"/>
    </source>
</evidence>
<dbReference type="GO" id="GO:0080132">
    <property type="term" value="F:fatty acid 2-hydroxylase activity"/>
    <property type="evidence" value="ECO:0007669"/>
    <property type="project" value="InterPro"/>
</dbReference>
<evidence type="ECO:0000313" key="17">
    <source>
        <dbReference type="Proteomes" id="UP001255856"/>
    </source>
</evidence>
<accession>A0AAD9MJ25</accession>
<evidence type="ECO:0000256" key="7">
    <source>
        <dbReference type="ARBA" id="ARBA00022824"/>
    </source>
</evidence>
<keyword evidence="7" id="KW-0256">Endoplasmic reticulum</keyword>
<dbReference type="InterPro" id="IPR014430">
    <property type="entry name" value="Scs7"/>
</dbReference>
<evidence type="ECO:0000259" key="15">
    <source>
        <dbReference type="Pfam" id="PF04116"/>
    </source>
</evidence>
<dbReference type="GO" id="GO:0005506">
    <property type="term" value="F:iron ion binding"/>
    <property type="evidence" value="ECO:0007669"/>
    <property type="project" value="InterPro"/>
</dbReference>
<gene>
    <name evidence="16" type="ORF">QBZ16_001266</name>
</gene>
<evidence type="ECO:0000256" key="1">
    <source>
        <dbReference type="ARBA" id="ARBA00001947"/>
    </source>
</evidence>
<name>A0AAD9MJ25_PROWI</name>
<dbReference type="AlphaFoldDB" id="A0AAD9MJ25"/>
<evidence type="ECO:0000256" key="10">
    <source>
        <dbReference type="ARBA" id="ARBA00022989"/>
    </source>
</evidence>
<proteinExistence type="inferred from homology"/>
<evidence type="ECO:0000256" key="11">
    <source>
        <dbReference type="ARBA" id="ARBA00023002"/>
    </source>
</evidence>
<keyword evidence="11" id="KW-0560">Oxidoreductase</keyword>
<dbReference type="Proteomes" id="UP001255856">
    <property type="component" value="Unassembled WGS sequence"/>
</dbReference>
<evidence type="ECO:0000256" key="5">
    <source>
        <dbReference type="ARBA" id="ARBA00022692"/>
    </source>
</evidence>
<dbReference type="InterPro" id="IPR006694">
    <property type="entry name" value="Fatty_acid_hydroxylase"/>
</dbReference>
<keyword evidence="6" id="KW-0479">Metal-binding</keyword>
<evidence type="ECO:0000256" key="6">
    <source>
        <dbReference type="ARBA" id="ARBA00022723"/>
    </source>
</evidence>
<keyword evidence="10" id="KW-1133">Transmembrane helix</keyword>
<dbReference type="GO" id="GO:0006633">
    <property type="term" value="P:fatty acid biosynthetic process"/>
    <property type="evidence" value="ECO:0007669"/>
    <property type="project" value="UniProtKB-KW"/>
</dbReference>
<keyword evidence="14" id="KW-0275">Fatty acid biosynthesis</keyword>
<dbReference type="GO" id="GO:0005789">
    <property type="term" value="C:endoplasmic reticulum membrane"/>
    <property type="evidence" value="ECO:0007669"/>
    <property type="project" value="UniProtKB-SubCell"/>
</dbReference>
<evidence type="ECO:0000256" key="8">
    <source>
        <dbReference type="ARBA" id="ARBA00022832"/>
    </source>
</evidence>
<sequence length="242" mass="26847">MQLLRALPLLDVATYSDWVHRPVPGHPVFFASPWLEGITKVRWWVVPLIWVPASLAWFFAHRSLPLALAALCALAGALSWQASEYALHRWVFHARPRGRWTVQAHFLLHGCHHKFPQDVERLVFPPLPAAVIAFGVYSALTVILPKWASDPFFTGFLLGYVRYDVMHYLMHAGRLGGRLKRAHMRHHYADANALFGISGGCMDWLMGSDAATAARADGTAAISIAPAGVAARREKSGARKVA</sequence>
<keyword evidence="8" id="KW-0276">Fatty acid metabolism</keyword>
<keyword evidence="13" id="KW-0472">Membrane</keyword>
<comment type="cofactor">
    <cofactor evidence="1">
        <name>Zn(2+)</name>
        <dbReference type="ChEBI" id="CHEBI:29105"/>
    </cofactor>
</comment>
<evidence type="ECO:0000256" key="4">
    <source>
        <dbReference type="ARBA" id="ARBA00022516"/>
    </source>
</evidence>